<feature type="region of interest" description="Disordered" evidence="1">
    <location>
        <begin position="127"/>
        <end position="173"/>
    </location>
</feature>
<dbReference type="InterPro" id="IPR003961">
    <property type="entry name" value="FN3_dom"/>
</dbReference>
<keyword evidence="3" id="KW-1185">Reference proteome</keyword>
<name>A0AA36MPA0_9DINO</name>
<feature type="compositionally biased region" description="Basic and acidic residues" evidence="1">
    <location>
        <begin position="147"/>
        <end position="173"/>
    </location>
</feature>
<comment type="caution">
    <text evidence="2">The sequence shown here is derived from an EMBL/GenBank/DDBJ whole genome shotgun (WGS) entry which is preliminary data.</text>
</comment>
<accession>A0AA36MPA0</accession>
<dbReference type="CDD" id="cd00063">
    <property type="entry name" value="FN3"/>
    <property type="match status" value="1"/>
</dbReference>
<evidence type="ECO:0000256" key="1">
    <source>
        <dbReference type="SAM" id="MobiDB-lite"/>
    </source>
</evidence>
<organism evidence="2 3">
    <name type="scientific">Effrenium voratum</name>
    <dbReference type="NCBI Taxonomy" id="2562239"/>
    <lineage>
        <taxon>Eukaryota</taxon>
        <taxon>Sar</taxon>
        <taxon>Alveolata</taxon>
        <taxon>Dinophyceae</taxon>
        <taxon>Suessiales</taxon>
        <taxon>Symbiodiniaceae</taxon>
        <taxon>Effrenium</taxon>
    </lineage>
</organism>
<sequence>MKELRASDVYQSFIRLKWAPVEENGFPITGYLLRYAHSEDMQDPTEATPSVAARLAMLRRPEALKPTYRGMLRPEVSECKNYSISVRGTFLHFSVGEDLPKQRAASCPPKIEHFLPSVDDGVSSKAIEDSASTTVSESEQKVSQTSESDKTWESDKTGGESERPEKENTCIGDRRRVRKKRKCQGACNGAEAEGCYSCQRKINELLISAAAQDRDILLEVVSRNVSRMNGVNLATAFHRLARAEPSEARDLCHSRTFEAMLEAALGRAARELQRKDGVLPANCCTIIAWSCARLGAFDQQLFGALARVAAPELSQCQSFEITNMLWAFTQLHKTQPAMAAQLEPELVSLLDGAKKVFAQRGPRELKSQVLLSALVTVATLPNLCRHSETWLFATAGWELLKRWAKLSQENKVQVGVAIHHSRSKGGHFFHTVAEPMISRCPELAQLHHGLARR</sequence>
<dbReference type="Proteomes" id="UP001178507">
    <property type="component" value="Unassembled WGS sequence"/>
</dbReference>
<reference evidence="2" key="1">
    <citation type="submission" date="2023-08" db="EMBL/GenBank/DDBJ databases">
        <authorList>
            <person name="Chen Y."/>
            <person name="Shah S."/>
            <person name="Dougan E. K."/>
            <person name="Thang M."/>
            <person name="Chan C."/>
        </authorList>
    </citation>
    <scope>NUCLEOTIDE SEQUENCE</scope>
</reference>
<evidence type="ECO:0000313" key="3">
    <source>
        <dbReference type="Proteomes" id="UP001178507"/>
    </source>
</evidence>
<protein>
    <submittedName>
        <fullName evidence="2">Uncharacterized protein</fullName>
    </submittedName>
</protein>
<dbReference type="EMBL" id="CAUJNA010000691">
    <property type="protein sequence ID" value="CAJ1380190.1"/>
    <property type="molecule type" value="Genomic_DNA"/>
</dbReference>
<feature type="compositionally biased region" description="Polar residues" evidence="1">
    <location>
        <begin position="130"/>
        <end position="146"/>
    </location>
</feature>
<dbReference type="SUPFAM" id="SSF49265">
    <property type="entry name" value="Fibronectin type III"/>
    <property type="match status" value="1"/>
</dbReference>
<gene>
    <name evidence="2" type="ORF">EVOR1521_LOCUS8200</name>
</gene>
<proteinExistence type="predicted"/>
<dbReference type="AlphaFoldDB" id="A0AA36MPA0"/>
<evidence type="ECO:0000313" key="2">
    <source>
        <dbReference type="EMBL" id="CAJ1380190.1"/>
    </source>
</evidence>
<dbReference type="InterPro" id="IPR036116">
    <property type="entry name" value="FN3_sf"/>
</dbReference>